<comment type="cofactor">
    <cofactor evidence="1">
        <name>Zn(2+)</name>
        <dbReference type="ChEBI" id="CHEBI:29105"/>
    </cofactor>
</comment>
<organism evidence="6 7">
    <name type="scientific">Paenibacillus pseudetheri</name>
    <dbReference type="NCBI Taxonomy" id="2897682"/>
    <lineage>
        <taxon>Bacteria</taxon>
        <taxon>Bacillati</taxon>
        <taxon>Bacillota</taxon>
        <taxon>Bacilli</taxon>
        <taxon>Bacillales</taxon>
        <taxon>Paenibacillaceae</taxon>
        <taxon>Paenibacillus</taxon>
    </lineage>
</organism>
<keyword evidence="7" id="KW-1185">Reference proteome</keyword>
<sequence>MEAWLKENGKIIIPQGEYLDNLLWTWGVYTKISDINYKTHSYLQHKIHEVVKNILADEFDYSISIEMLYEIYKRRFKEIPDSLEIGNVSFADTGSGLGQTKWSPDRLMRMYHERVYLERFAAPIYVNATDIEKEITMDMQRYVRRKVAMNGIVVEVNPSSNHTTSEMNSLFDNQFFQINKPHDKELDNIMISINTDDPIVFNTNISNEIAYLYYGMLYRGIGKSAAIHWIESIRKSGMDTSFIRDNISNYDYIEQLDNLIAALQDPMYCEDC</sequence>
<comment type="caution">
    <text evidence="6">The sequence shown here is derived from an EMBL/GenBank/DDBJ whole genome shotgun (WGS) entry which is preliminary data.</text>
</comment>
<keyword evidence="4" id="KW-0378">Hydrolase</keyword>
<evidence type="ECO:0000256" key="5">
    <source>
        <dbReference type="ARBA" id="ARBA00022833"/>
    </source>
</evidence>
<evidence type="ECO:0000313" key="6">
    <source>
        <dbReference type="EMBL" id="CAH1057574.1"/>
    </source>
</evidence>
<dbReference type="InterPro" id="IPR006650">
    <property type="entry name" value="A/AMP_deam_AS"/>
</dbReference>
<gene>
    <name evidence="6" type="ORF">PAECIP111894_03732</name>
</gene>
<evidence type="ECO:0000256" key="1">
    <source>
        <dbReference type="ARBA" id="ARBA00001947"/>
    </source>
</evidence>
<dbReference type="InterPro" id="IPR032466">
    <property type="entry name" value="Metal_Hydrolase"/>
</dbReference>
<dbReference type="Proteomes" id="UP000838749">
    <property type="component" value="Unassembled WGS sequence"/>
</dbReference>
<evidence type="ECO:0000256" key="2">
    <source>
        <dbReference type="ARBA" id="ARBA00006676"/>
    </source>
</evidence>
<evidence type="ECO:0000313" key="7">
    <source>
        <dbReference type="Proteomes" id="UP000838749"/>
    </source>
</evidence>
<keyword evidence="5" id="KW-0862">Zinc</keyword>
<name>A0ABM9BFY7_9BACL</name>
<evidence type="ECO:0008006" key="8">
    <source>
        <dbReference type="Google" id="ProtNLM"/>
    </source>
</evidence>
<dbReference type="RefSeq" id="WP_234537220.1">
    <property type="nucleotide sequence ID" value="NZ_CAKMAB010000022.1"/>
</dbReference>
<proteinExistence type="inferred from homology"/>
<dbReference type="PROSITE" id="PS00485">
    <property type="entry name" value="A_DEAMINASE"/>
    <property type="match status" value="1"/>
</dbReference>
<dbReference type="SUPFAM" id="SSF51556">
    <property type="entry name" value="Metallo-dependent hydrolases"/>
    <property type="match status" value="1"/>
</dbReference>
<comment type="similarity">
    <text evidence="2">Belongs to the metallo-dependent hydrolases superfamily. Adenosine and AMP deaminases family.</text>
</comment>
<evidence type="ECO:0000256" key="3">
    <source>
        <dbReference type="ARBA" id="ARBA00022723"/>
    </source>
</evidence>
<accession>A0ABM9BFY7</accession>
<evidence type="ECO:0000256" key="4">
    <source>
        <dbReference type="ARBA" id="ARBA00022801"/>
    </source>
</evidence>
<dbReference type="EMBL" id="CAKMAB010000022">
    <property type="protein sequence ID" value="CAH1057574.1"/>
    <property type="molecule type" value="Genomic_DNA"/>
</dbReference>
<dbReference type="Gene3D" id="3.20.20.140">
    <property type="entry name" value="Metal-dependent hydrolases"/>
    <property type="match status" value="1"/>
</dbReference>
<keyword evidence="3" id="KW-0479">Metal-binding</keyword>
<reference evidence="6" key="1">
    <citation type="submission" date="2021-12" db="EMBL/GenBank/DDBJ databases">
        <authorList>
            <person name="Criscuolo A."/>
        </authorList>
    </citation>
    <scope>NUCLEOTIDE SEQUENCE</scope>
    <source>
        <strain evidence="6">CIP111894</strain>
    </source>
</reference>
<protein>
    <recommendedName>
        <fullName evidence="8">Adenosine deaminase domain-containing protein</fullName>
    </recommendedName>
</protein>